<dbReference type="InterPro" id="IPR043958">
    <property type="entry name" value="Ta1207"/>
</dbReference>
<accession>A0AA37F9V5</accession>
<reference evidence="1" key="2">
    <citation type="submission" date="2022-09" db="EMBL/GenBank/DDBJ databases">
        <authorList>
            <person name="Sun Q."/>
            <person name="Ohkuma M."/>
        </authorList>
    </citation>
    <scope>NUCLEOTIDE SEQUENCE</scope>
    <source>
        <strain evidence="1">JCM 13583</strain>
    </source>
</reference>
<dbReference type="Proteomes" id="UP000632195">
    <property type="component" value="Unassembled WGS sequence"/>
</dbReference>
<proteinExistence type="predicted"/>
<sequence length="307" mass="35175">MLVRDIDRALDVRVVVRVKQDTELMRMAAELRMKLPVFIYSRSGQLWMSTYVRKQDLDSRLSMALRRMDCRETRDAYVVDERINNVEQMSVVQKLLEVPSFAMNRSDSMNGYVNIYARFHHSHINLVSEELVKFAGEDKVVLDWLGPSPGITRIMDRINQEYRVTLVSYRVPGGDELPVLTGNLGEVELLAETKSSVGDADGFQVILYSSRPISGGKGLEEIDGSTGLYHAYFRHRLLAEMRRQSNEMHIMRIVHFIRPVGSELEVNVFLPESEAHDYLKVVAGSAVEGRVTLLRYMQYESGVWDLL</sequence>
<evidence type="ECO:0000313" key="2">
    <source>
        <dbReference type="Proteomes" id="UP000632195"/>
    </source>
</evidence>
<comment type="caution">
    <text evidence="1">The sequence shown here is derived from an EMBL/GenBank/DDBJ whole genome shotgun (WGS) entry which is preliminary data.</text>
</comment>
<dbReference type="AlphaFoldDB" id="A0AA37F9V5"/>
<gene>
    <name evidence="1" type="ORF">GCM10007108_13160</name>
</gene>
<dbReference type="RefSeq" id="WP_188681456.1">
    <property type="nucleotide sequence ID" value="NZ_BMNY01000002.1"/>
</dbReference>
<dbReference type="EMBL" id="BMNY01000002">
    <property type="protein sequence ID" value="GGM76482.1"/>
    <property type="molecule type" value="Genomic_DNA"/>
</dbReference>
<name>A0AA37F9V5_9ARCH</name>
<keyword evidence="2" id="KW-1185">Reference proteome</keyword>
<evidence type="ECO:0000313" key="1">
    <source>
        <dbReference type="EMBL" id="GGM76482.1"/>
    </source>
</evidence>
<dbReference type="Pfam" id="PF19020">
    <property type="entry name" value="Ta1207"/>
    <property type="match status" value="1"/>
</dbReference>
<protein>
    <submittedName>
        <fullName evidence="1">Uncharacterized protein</fullName>
    </submittedName>
</protein>
<organism evidence="1 2">
    <name type="scientific">Thermogymnomonas acidicola</name>
    <dbReference type="NCBI Taxonomy" id="399579"/>
    <lineage>
        <taxon>Archaea</taxon>
        <taxon>Methanobacteriati</taxon>
        <taxon>Thermoplasmatota</taxon>
        <taxon>Thermoplasmata</taxon>
        <taxon>Thermoplasmatales</taxon>
        <taxon>Thermogymnomonas</taxon>
    </lineage>
</organism>
<reference evidence="1" key="1">
    <citation type="journal article" date="2014" name="Int. J. Syst. Evol. Microbiol.">
        <title>Complete genome sequence of Corynebacterium casei LMG S-19264T (=DSM 44701T), isolated from a smear-ripened cheese.</title>
        <authorList>
            <consortium name="US DOE Joint Genome Institute (JGI-PGF)"/>
            <person name="Walter F."/>
            <person name="Albersmeier A."/>
            <person name="Kalinowski J."/>
            <person name="Ruckert C."/>
        </authorList>
    </citation>
    <scope>NUCLEOTIDE SEQUENCE</scope>
    <source>
        <strain evidence="1">JCM 13583</strain>
    </source>
</reference>